<evidence type="ECO:0000313" key="4">
    <source>
        <dbReference type="EMBL" id="EGX69861.1"/>
    </source>
</evidence>
<sequence>MDDISEGGMSYPGRVAVFAGTTEGRRLVEHLSACGVGTIAFVATSYGASLISGLPHVSVREGRLDAGQMTHALAGCSCAVDATHPFARQAHASVREAAERAGVGYVRLARPAAPKHKGARYVADVAAAADVVASGEGAVLLATGSKELAAFAGRDGLVERLYPRVLPDEEVIAQVRALGVPRSHIIAMQGPFSREFNIAMLRQIGAAWLVTKESGAVGGQDDKIEAALEAGAVPVVIERPLEPEDARDFEQVCLQLTGAVPQPIQ</sequence>
<dbReference type="PATRIC" id="fig|742742.3.peg.1582"/>
<keyword evidence="2" id="KW-0169">Cobalamin biosynthesis</keyword>
<comment type="pathway">
    <text evidence="1">Cofactor biosynthesis; adenosylcobalamin biosynthesis.</text>
</comment>
<dbReference type="PANTHER" id="PTHR36925:SF1">
    <property type="entry name" value="COBALT-PRECORRIN-6A REDUCTASE"/>
    <property type="match status" value="1"/>
</dbReference>
<dbReference type="PROSITE" id="PS51014">
    <property type="entry name" value="COBK_CBIJ"/>
    <property type="match status" value="1"/>
</dbReference>
<accession>G1WJT8</accession>
<gene>
    <name evidence="4" type="ORF">HMPREF9452_01601</name>
</gene>
<name>G1WJT8_9ACTN</name>
<evidence type="ECO:0000256" key="1">
    <source>
        <dbReference type="ARBA" id="ARBA00004953"/>
    </source>
</evidence>
<dbReference type="NCBIfam" id="TIGR00715">
    <property type="entry name" value="precor6x_red"/>
    <property type="match status" value="1"/>
</dbReference>
<comment type="caution">
    <text evidence="4">The sequence shown here is derived from an EMBL/GenBank/DDBJ whole genome shotgun (WGS) entry which is preliminary data.</text>
</comment>
<dbReference type="GO" id="GO:0016994">
    <property type="term" value="F:precorrin-6A reductase activity"/>
    <property type="evidence" value="ECO:0007669"/>
    <property type="project" value="InterPro"/>
</dbReference>
<organism evidence="4 5">
    <name type="scientific">Collinsella tanakaei YIT 12063</name>
    <dbReference type="NCBI Taxonomy" id="742742"/>
    <lineage>
        <taxon>Bacteria</taxon>
        <taxon>Bacillati</taxon>
        <taxon>Actinomycetota</taxon>
        <taxon>Coriobacteriia</taxon>
        <taxon>Coriobacteriales</taxon>
        <taxon>Coriobacteriaceae</taxon>
        <taxon>Collinsella</taxon>
    </lineage>
</organism>
<dbReference type="InterPro" id="IPR003723">
    <property type="entry name" value="Precorrin-6x_reduct"/>
</dbReference>
<dbReference type="GO" id="GO:0009236">
    <property type="term" value="P:cobalamin biosynthetic process"/>
    <property type="evidence" value="ECO:0007669"/>
    <property type="project" value="UniProtKB-UniPathway"/>
</dbReference>
<dbReference type="Pfam" id="PF02571">
    <property type="entry name" value="CbiJ"/>
    <property type="match status" value="1"/>
</dbReference>
<dbReference type="GeneID" id="62759296"/>
<evidence type="ECO:0000256" key="2">
    <source>
        <dbReference type="ARBA" id="ARBA00022573"/>
    </source>
</evidence>
<dbReference type="OrthoDB" id="9780707at2"/>
<dbReference type="STRING" id="742742.HMPREF9452_01601"/>
<proteinExistence type="predicted"/>
<dbReference type="PANTHER" id="PTHR36925">
    <property type="entry name" value="COBALT-PRECORRIN-6A REDUCTASE"/>
    <property type="match status" value="1"/>
</dbReference>
<dbReference type="RefSeq" id="WP_009141635.1">
    <property type="nucleotide sequence ID" value="NZ_JH126471.1"/>
</dbReference>
<dbReference type="EMBL" id="ADLS01000020">
    <property type="protein sequence ID" value="EGX69861.1"/>
    <property type="molecule type" value="Genomic_DNA"/>
</dbReference>
<dbReference type="UniPathway" id="UPA00148"/>
<evidence type="ECO:0000256" key="3">
    <source>
        <dbReference type="ARBA" id="ARBA00023002"/>
    </source>
</evidence>
<protein>
    <submittedName>
        <fullName evidence="4">Precorrin-6x reductase</fullName>
    </submittedName>
</protein>
<dbReference type="Proteomes" id="UP000004830">
    <property type="component" value="Unassembled WGS sequence"/>
</dbReference>
<keyword evidence="3" id="KW-0560">Oxidoreductase</keyword>
<dbReference type="eggNOG" id="COG2099">
    <property type="taxonomic scope" value="Bacteria"/>
</dbReference>
<keyword evidence="5" id="KW-1185">Reference proteome</keyword>
<evidence type="ECO:0000313" key="5">
    <source>
        <dbReference type="Proteomes" id="UP000004830"/>
    </source>
</evidence>
<reference evidence="4 5" key="1">
    <citation type="submission" date="2011-06" db="EMBL/GenBank/DDBJ databases">
        <title>The Genome Sequence of Collinsella tanakaei YIT 12063.</title>
        <authorList>
            <consortium name="The Broad Institute Genome Sequencing Platform"/>
            <person name="Earl A."/>
            <person name="Ward D."/>
            <person name="Feldgarden M."/>
            <person name="Gevers D."/>
            <person name="Morotomi M."/>
            <person name="Young S.K."/>
            <person name="Zeng Q."/>
            <person name="Gargeya S."/>
            <person name="Fitzgerald M."/>
            <person name="Haas B."/>
            <person name="Abouelleil A."/>
            <person name="Alvarado L."/>
            <person name="Arachchi H.M."/>
            <person name="Berlin A."/>
            <person name="Brown A."/>
            <person name="Chapman S.B."/>
            <person name="Chen Z."/>
            <person name="Dunbar C."/>
            <person name="Freedman E."/>
            <person name="Gearin G."/>
            <person name="Gellesch M."/>
            <person name="Goldberg J."/>
            <person name="Griggs A."/>
            <person name="Gujja S."/>
            <person name="Heiman D."/>
            <person name="Howarth C."/>
            <person name="Larson L."/>
            <person name="Lui A."/>
            <person name="MacDonald P.J.P."/>
            <person name="Mehta T."/>
            <person name="Montmayeur A."/>
            <person name="Murphy C."/>
            <person name="Neiman D."/>
            <person name="Pearson M."/>
            <person name="Priest M."/>
            <person name="Roberts A."/>
            <person name="Saif S."/>
            <person name="Shea T."/>
            <person name="Shenoy N."/>
            <person name="Sisk P."/>
            <person name="Stolte C."/>
            <person name="Sykes S."/>
            <person name="Wortman J."/>
            <person name="Nusbaum C."/>
            <person name="Birren B."/>
        </authorList>
    </citation>
    <scope>NUCLEOTIDE SEQUENCE [LARGE SCALE GENOMIC DNA]</scope>
    <source>
        <strain evidence="4 5">YIT 12063</strain>
    </source>
</reference>
<dbReference type="HOGENOM" id="CLU_068627_0_0_11"/>
<dbReference type="AlphaFoldDB" id="G1WJT8"/>